<comment type="caution">
    <text evidence="3">The sequence shown here is derived from an EMBL/GenBank/DDBJ whole genome shotgun (WGS) entry which is preliminary data.</text>
</comment>
<dbReference type="InterPro" id="IPR046796">
    <property type="entry name" value="Transposase_32_dom"/>
</dbReference>
<dbReference type="AlphaFoldDB" id="A0AAW2BUH2"/>
<keyword evidence="4" id="KW-1185">Reference proteome</keyword>
<sequence>MVLQMTPTKKKSIAKRSDRRMKMDNTKFRSPQHFERYTQYYMKAPIIQERFVNLVDLKDTFIPSCFEGRNWEKLLSDLPGVCEPIIREFYANSILREHEINYWIRGKEFTIDVDDIDEVLGFDSLDDHDFTHYKDRMLSLEIVLSHIGGVREGRCLNTNAFPADMRCLTVIMMFNLYPVKKLTTINNARAIFLMELKQKTFYTIVDETRTTSRAKLIFPSLLMRIFRPKGVEIPQDIGLMPTPSAINNLTITRIRVCLLGDEEEGDQEEGEEMETETEAAGQPLSSRGRNKRTRASVSSDLRMRSRSS</sequence>
<name>A0AAW2BUH2_9ROSI</name>
<feature type="compositionally biased region" description="Acidic residues" evidence="1">
    <location>
        <begin position="262"/>
        <end position="277"/>
    </location>
</feature>
<gene>
    <name evidence="3" type="ORF">SO802_029322</name>
</gene>
<dbReference type="Pfam" id="PF20167">
    <property type="entry name" value="Transposase_32"/>
    <property type="match status" value="1"/>
</dbReference>
<reference evidence="3 4" key="1">
    <citation type="submission" date="2024-01" db="EMBL/GenBank/DDBJ databases">
        <title>A telomere-to-telomere, gap-free genome of sweet tea (Lithocarpus litseifolius).</title>
        <authorList>
            <person name="Zhou J."/>
        </authorList>
    </citation>
    <scope>NUCLEOTIDE SEQUENCE [LARGE SCALE GENOMIC DNA]</scope>
    <source>
        <strain evidence="3">Zhou-2022a</strain>
        <tissue evidence="3">Leaf</tissue>
    </source>
</reference>
<feature type="domain" description="Putative plant transposon protein" evidence="2">
    <location>
        <begin position="68"/>
        <end position="231"/>
    </location>
</feature>
<dbReference type="EMBL" id="JAZDWU010000010">
    <property type="protein sequence ID" value="KAK9989083.1"/>
    <property type="molecule type" value="Genomic_DNA"/>
</dbReference>
<evidence type="ECO:0000259" key="2">
    <source>
        <dbReference type="Pfam" id="PF20167"/>
    </source>
</evidence>
<evidence type="ECO:0000313" key="3">
    <source>
        <dbReference type="EMBL" id="KAK9989083.1"/>
    </source>
</evidence>
<feature type="region of interest" description="Disordered" evidence="1">
    <location>
        <begin position="262"/>
        <end position="308"/>
    </location>
</feature>
<evidence type="ECO:0000313" key="4">
    <source>
        <dbReference type="Proteomes" id="UP001459277"/>
    </source>
</evidence>
<evidence type="ECO:0000256" key="1">
    <source>
        <dbReference type="SAM" id="MobiDB-lite"/>
    </source>
</evidence>
<protein>
    <recommendedName>
        <fullName evidence="2">Putative plant transposon protein domain-containing protein</fullName>
    </recommendedName>
</protein>
<accession>A0AAW2BUH2</accession>
<organism evidence="3 4">
    <name type="scientific">Lithocarpus litseifolius</name>
    <dbReference type="NCBI Taxonomy" id="425828"/>
    <lineage>
        <taxon>Eukaryota</taxon>
        <taxon>Viridiplantae</taxon>
        <taxon>Streptophyta</taxon>
        <taxon>Embryophyta</taxon>
        <taxon>Tracheophyta</taxon>
        <taxon>Spermatophyta</taxon>
        <taxon>Magnoliopsida</taxon>
        <taxon>eudicotyledons</taxon>
        <taxon>Gunneridae</taxon>
        <taxon>Pentapetalae</taxon>
        <taxon>rosids</taxon>
        <taxon>fabids</taxon>
        <taxon>Fagales</taxon>
        <taxon>Fagaceae</taxon>
        <taxon>Lithocarpus</taxon>
    </lineage>
</organism>
<dbReference type="Proteomes" id="UP001459277">
    <property type="component" value="Unassembled WGS sequence"/>
</dbReference>
<proteinExistence type="predicted"/>